<feature type="chain" id="PRO_5032453463" evidence="2">
    <location>
        <begin position="22"/>
        <end position="167"/>
    </location>
</feature>
<feature type="signal peptide" evidence="2">
    <location>
        <begin position="1"/>
        <end position="21"/>
    </location>
</feature>
<gene>
    <name evidence="3" type="ORF">HHL10_18325</name>
</gene>
<dbReference type="AlphaFoldDB" id="A0A848FGE3"/>
<feature type="region of interest" description="Disordered" evidence="1">
    <location>
        <begin position="26"/>
        <end position="61"/>
    </location>
</feature>
<organism evidence="3 4">
    <name type="scientific">Azohydromonas caseinilytica</name>
    <dbReference type="NCBI Taxonomy" id="2728836"/>
    <lineage>
        <taxon>Bacteria</taxon>
        <taxon>Pseudomonadati</taxon>
        <taxon>Pseudomonadota</taxon>
        <taxon>Betaproteobacteria</taxon>
        <taxon>Burkholderiales</taxon>
        <taxon>Sphaerotilaceae</taxon>
        <taxon>Azohydromonas</taxon>
    </lineage>
</organism>
<accession>A0A848FGE3</accession>
<evidence type="ECO:0000313" key="4">
    <source>
        <dbReference type="Proteomes" id="UP000574067"/>
    </source>
</evidence>
<dbReference type="EMBL" id="JABBFW010000014">
    <property type="protein sequence ID" value="NML16941.1"/>
    <property type="molecule type" value="Genomic_DNA"/>
</dbReference>
<keyword evidence="4" id="KW-1185">Reference proteome</keyword>
<dbReference type="Proteomes" id="UP000574067">
    <property type="component" value="Unassembled WGS sequence"/>
</dbReference>
<dbReference type="RefSeq" id="WP_169161850.1">
    <property type="nucleotide sequence ID" value="NZ_JABBFW010000014.1"/>
</dbReference>
<evidence type="ECO:0000313" key="3">
    <source>
        <dbReference type="EMBL" id="NML16941.1"/>
    </source>
</evidence>
<dbReference type="PROSITE" id="PS51257">
    <property type="entry name" value="PROKAR_LIPOPROTEIN"/>
    <property type="match status" value="1"/>
</dbReference>
<proteinExistence type="predicted"/>
<name>A0A848FGE3_9BURK</name>
<sequence>MARRPLVITAVLAAFSLGACAQLKPDEHAAHHPEGASAPAASAPAAAPAVGGTGQAGPVDSTSQMARMEQHMKAMREMHEKMARASTPKEREALMPEHMKLMQEGMAMMSSMRPGAGMGGMGMMGGATTPADPAARMQMMEKRMDMMQSMMEMMMDRMPVTPSASKP</sequence>
<evidence type="ECO:0000256" key="2">
    <source>
        <dbReference type="SAM" id="SignalP"/>
    </source>
</evidence>
<protein>
    <submittedName>
        <fullName evidence="3">Uncharacterized protein</fullName>
    </submittedName>
</protein>
<comment type="caution">
    <text evidence="3">The sequence shown here is derived from an EMBL/GenBank/DDBJ whole genome shotgun (WGS) entry which is preliminary data.</text>
</comment>
<keyword evidence="2" id="KW-0732">Signal</keyword>
<reference evidence="3 4" key="1">
    <citation type="submission" date="2020-04" db="EMBL/GenBank/DDBJ databases">
        <title>Azohydromonas sp. isolated from soil.</title>
        <authorList>
            <person name="Dahal R.H."/>
        </authorList>
    </citation>
    <scope>NUCLEOTIDE SEQUENCE [LARGE SCALE GENOMIC DNA]</scope>
    <source>
        <strain evidence="3 4">G-1-1-14</strain>
    </source>
</reference>
<feature type="compositionally biased region" description="Low complexity" evidence="1">
    <location>
        <begin position="35"/>
        <end position="50"/>
    </location>
</feature>
<evidence type="ECO:0000256" key="1">
    <source>
        <dbReference type="SAM" id="MobiDB-lite"/>
    </source>
</evidence>